<dbReference type="EMBL" id="BAIV01000033">
    <property type="protein sequence ID" value="GAE85916.1"/>
    <property type="molecule type" value="Genomic_DNA"/>
</dbReference>
<keyword evidence="2" id="KW-1185">Reference proteome</keyword>
<protein>
    <submittedName>
        <fullName evidence="1">Uncharacterized protein</fullName>
    </submittedName>
</protein>
<evidence type="ECO:0000313" key="2">
    <source>
        <dbReference type="Proteomes" id="UP000019131"/>
    </source>
</evidence>
<name>W4UYC6_9BACE</name>
<reference evidence="1 2" key="1">
    <citation type="journal article" date="2014" name="Genome Announc.">
        <title>Draft Genome Sequence of Bacteroides reticulotermitis Strain JCM 10512T, Isolated from the Gut of a Termite.</title>
        <authorList>
            <person name="Yuki M."/>
            <person name="Oshima K."/>
            <person name="Suda W."/>
            <person name="Sakamoto M."/>
            <person name="Iida T."/>
            <person name="Hattori M."/>
            <person name="Ohkuma M."/>
        </authorList>
    </citation>
    <scope>NUCLEOTIDE SEQUENCE [LARGE SCALE GENOMIC DNA]</scope>
    <source>
        <strain evidence="1 2">JCM 10512</strain>
    </source>
</reference>
<gene>
    <name evidence="1" type="ORF">JCM10512_4387</name>
</gene>
<dbReference type="STRING" id="1445607.JCM10512_4387"/>
<sequence>MVLLEAELCYFIFDNYFSTLRRVKTVGYTLIVSSEYDTEVSFELKIQLVAASSERFETVERRSYFFFYTPPFITGNLRVITYYISVA</sequence>
<comment type="caution">
    <text evidence="1">The sequence shown here is derived from an EMBL/GenBank/DDBJ whole genome shotgun (WGS) entry which is preliminary data.</text>
</comment>
<evidence type="ECO:0000313" key="1">
    <source>
        <dbReference type="EMBL" id="GAE85916.1"/>
    </source>
</evidence>
<dbReference type="AlphaFoldDB" id="W4UYC6"/>
<dbReference type="Proteomes" id="UP000019131">
    <property type="component" value="Unassembled WGS sequence"/>
</dbReference>
<accession>W4UYC6</accession>
<organism evidence="1 2">
    <name type="scientific">Bacteroides reticulotermitis JCM 10512</name>
    <dbReference type="NCBI Taxonomy" id="1445607"/>
    <lineage>
        <taxon>Bacteria</taxon>
        <taxon>Pseudomonadati</taxon>
        <taxon>Bacteroidota</taxon>
        <taxon>Bacteroidia</taxon>
        <taxon>Bacteroidales</taxon>
        <taxon>Bacteroidaceae</taxon>
        <taxon>Bacteroides</taxon>
    </lineage>
</organism>
<proteinExistence type="predicted"/>